<dbReference type="InterPro" id="IPR039249">
    <property type="entry name" value="GPATCH11"/>
</dbReference>
<feature type="region of interest" description="Disordered" evidence="1">
    <location>
        <begin position="73"/>
        <end position="125"/>
    </location>
</feature>
<feature type="compositionally biased region" description="Acidic residues" evidence="1">
    <location>
        <begin position="280"/>
        <end position="290"/>
    </location>
</feature>
<feature type="compositionally biased region" description="Low complexity" evidence="1">
    <location>
        <begin position="310"/>
        <end position="326"/>
    </location>
</feature>
<organism evidence="3 4">
    <name type="scientific">Volvox africanus</name>
    <dbReference type="NCBI Taxonomy" id="51714"/>
    <lineage>
        <taxon>Eukaryota</taxon>
        <taxon>Viridiplantae</taxon>
        <taxon>Chlorophyta</taxon>
        <taxon>core chlorophytes</taxon>
        <taxon>Chlorophyceae</taxon>
        <taxon>CS clade</taxon>
        <taxon>Chlamydomonadales</taxon>
        <taxon>Volvocaceae</taxon>
        <taxon>Volvox</taxon>
    </lineage>
</organism>
<dbReference type="Pfam" id="PF01585">
    <property type="entry name" value="G-patch"/>
    <property type="match status" value="1"/>
</dbReference>
<dbReference type="Proteomes" id="UP000747399">
    <property type="component" value="Unassembled WGS sequence"/>
</dbReference>
<evidence type="ECO:0000313" key="3">
    <source>
        <dbReference type="EMBL" id="GIL57635.1"/>
    </source>
</evidence>
<proteinExistence type="predicted"/>
<comment type="caution">
    <text evidence="3">The sequence shown here is derived from an EMBL/GenBank/DDBJ whole genome shotgun (WGS) entry which is preliminary data.</text>
</comment>
<keyword evidence="4" id="KW-1185">Reference proteome</keyword>
<dbReference type="PANTHER" id="PTHR21032">
    <property type="entry name" value="G PATCH DOMAIN-CONTAINING PROTEIN 11"/>
    <property type="match status" value="1"/>
</dbReference>
<dbReference type="InterPro" id="IPR025239">
    <property type="entry name" value="DUF4187"/>
</dbReference>
<reference evidence="3" key="1">
    <citation type="journal article" date="2021" name="Proc. Natl. Acad. Sci. U.S.A.">
        <title>Three genomes in the algal genus Volvox reveal the fate of a haploid sex-determining region after a transition to homothallism.</title>
        <authorList>
            <person name="Yamamoto K."/>
            <person name="Hamaji T."/>
            <person name="Kawai-Toyooka H."/>
            <person name="Matsuzaki R."/>
            <person name="Takahashi F."/>
            <person name="Nishimura Y."/>
            <person name="Kawachi M."/>
            <person name="Noguchi H."/>
            <person name="Minakuchi Y."/>
            <person name="Umen J.G."/>
            <person name="Toyoda A."/>
            <person name="Nozaki H."/>
        </authorList>
    </citation>
    <scope>NUCLEOTIDE SEQUENCE</scope>
    <source>
        <strain evidence="3">NIES-3780</strain>
    </source>
</reference>
<feature type="compositionally biased region" description="Basic and acidic residues" evidence="1">
    <location>
        <begin position="291"/>
        <end position="306"/>
    </location>
</feature>
<dbReference type="SMART" id="SM01173">
    <property type="entry name" value="DUF4187"/>
    <property type="match status" value="1"/>
</dbReference>
<dbReference type="InterPro" id="IPR000467">
    <property type="entry name" value="G_patch_dom"/>
</dbReference>
<dbReference type="SMART" id="SM00443">
    <property type="entry name" value="G_patch"/>
    <property type="match status" value="1"/>
</dbReference>
<dbReference type="GO" id="GO:0003676">
    <property type="term" value="F:nucleic acid binding"/>
    <property type="evidence" value="ECO:0007669"/>
    <property type="project" value="InterPro"/>
</dbReference>
<evidence type="ECO:0000313" key="4">
    <source>
        <dbReference type="Proteomes" id="UP000747399"/>
    </source>
</evidence>
<evidence type="ECO:0000256" key="1">
    <source>
        <dbReference type="SAM" id="MobiDB-lite"/>
    </source>
</evidence>
<dbReference type="Pfam" id="PF13821">
    <property type="entry name" value="DUF4187"/>
    <property type="match status" value="1"/>
</dbReference>
<dbReference type="GO" id="GO:0000776">
    <property type="term" value="C:kinetochore"/>
    <property type="evidence" value="ECO:0007669"/>
    <property type="project" value="TreeGrafter"/>
</dbReference>
<dbReference type="EMBL" id="BNCO01000028">
    <property type="protein sequence ID" value="GIL57635.1"/>
    <property type="molecule type" value="Genomic_DNA"/>
</dbReference>
<feature type="region of interest" description="Disordered" evidence="1">
    <location>
        <begin position="271"/>
        <end position="352"/>
    </location>
</feature>
<dbReference type="AlphaFoldDB" id="A0A8J4BAQ2"/>
<feature type="compositionally biased region" description="Basic and acidic residues" evidence="1">
    <location>
        <begin position="100"/>
        <end position="119"/>
    </location>
</feature>
<dbReference type="PANTHER" id="PTHR21032:SF0">
    <property type="entry name" value="G PATCH DOMAIN-CONTAINING PROTEIN 11"/>
    <property type="match status" value="1"/>
</dbReference>
<dbReference type="PROSITE" id="PS50174">
    <property type="entry name" value="G_PATCH"/>
    <property type="match status" value="1"/>
</dbReference>
<accession>A0A8J4BAQ2</accession>
<evidence type="ECO:0000259" key="2">
    <source>
        <dbReference type="PROSITE" id="PS50174"/>
    </source>
</evidence>
<feature type="domain" description="G-patch" evidence="2">
    <location>
        <begin position="56"/>
        <end position="102"/>
    </location>
</feature>
<name>A0A8J4BAQ2_9CHLO</name>
<gene>
    <name evidence="3" type="ORF">Vafri_12832</name>
</gene>
<sequence length="453" mass="48550">MAAGSDDVDELEALLDSYTADAEKQIRRLEARASRYVKPRKEKAVREAGLCQPLDEGNKGYILLQKMGYESGKGLGSASTGRAEPLPLDLKTGRAGLGVDEQRKRERQQRQQQEELDRLKRARMTSEAQQRFQDTARADYLARQVARHLRGAWRAAEQLDQQLAAHGTCYGVTGDGALKDGALKDGALKDGALKDGALKDGPQGNGALTAESSAFSQYLINTDEQYGTTARSQPPGTGRSEVLQALLARLPAVRVMLAEEVLPEKVPAKELDGGSVLGEQVEEGREDVDGEGQREDEGAGAHHGPEHPQSARGCAATGAAAEGASSRDTCGGESSENGRDGVGVVGQGAPAAARGGPYVRVLVEEEEEEEQEAVRVEGCGSGMERGGHGDARRRVCEGGITSSKATEPSLSEQLEVLLQHLRERHWYCYFCGCQYDNPDDLAASCPGLNEDVH</sequence>
<protein>
    <recommendedName>
        <fullName evidence="2">G-patch domain-containing protein</fullName>
    </recommendedName>
</protein>